<feature type="region of interest" description="Disordered" evidence="1">
    <location>
        <begin position="342"/>
        <end position="372"/>
    </location>
</feature>
<feature type="transmembrane region" description="Helical" evidence="2">
    <location>
        <begin position="306"/>
        <end position="331"/>
    </location>
</feature>
<reference evidence="4" key="2">
    <citation type="submission" date="2022-06" db="UniProtKB">
        <authorList>
            <consortium name="EnsemblMetazoa"/>
        </authorList>
    </citation>
    <scope>IDENTIFICATION</scope>
    <source>
        <strain evidence="4">PS312</strain>
    </source>
</reference>
<sequence length="385" mass="44074">MSGRGLFLLFFATLLTISNERPTGKTNVTKPEEIVEPPKGDGDKKKEVDTELTPSLGLDKNKEGDKTTEKDKEVTSPLGSNPNEEDDEEKEPEIEREKEEGNGGGSEKEDEGVTLGVIDTLPTKNKTGDDEGKKDYGEGEIKDDHLLKVYANEAFKEFKRRIFVNKHLFERRIEDRSNPRDVSKLSGKTFKCHHHKIPVEYACHIEYKLSDYSEYEHFIKHFNSTIPKVVKSRSRVVRATEPCHALYRETTGSLLITCGCDAKEYLCKSIANRPAKFVEILKFKSGGKMKLTRTTGQKALLFVHKYIYYLISAFLGLIILIVLLVISIVEWKGMQKNEKKRRERVSKLSQRVERSRNSLRTTCSDPSDPQPEYEYSAFQQLMKKR</sequence>
<organism evidence="4 5">
    <name type="scientific">Pristionchus pacificus</name>
    <name type="common">Parasitic nematode worm</name>
    <dbReference type="NCBI Taxonomy" id="54126"/>
    <lineage>
        <taxon>Eukaryota</taxon>
        <taxon>Metazoa</taxon>
        <taxon>Ecdysozoa</taxon>
        <taxon>Nematoda</taxon>
        <taxon>Chromadorea</taxon>
        <taxon>Rhabditida</taxon>
        <taxon>Rhabditina</taxon>
        <taxon>Diplogasteromorpha</taxon>
        <taxon>Diplogasteroidea</taxon>
        <taxon>Neodiplogasteridae</taxon>
        <taxon>Pristionchus</taxon>
    </lineage>
</organism>
<feature type="chain" id="PRO_5046213783" evidence="3">
    <location>
        <begin position="21"/>
        <end position="385"/>
    </location>
</feature>
<feature type="compositionally biased region" description="Polar residues" evidence="1">
    <location>
        <begin position="20"/>
        <end position="29"/>
    </location>
</feature>
<keyword evidence="2" id="KW-0812">Transmembrane</keyword>
<protein>
    <submittedName>
        <fullName evidence="4">Uncharacterized protein</fullName>
    </submittedName>
</protein>
<feature type="signal peptide" evidence="3">
    <location>
        <begin position="1"/>
        <end position="20"/>
    </location>
</feature>
<keyword evidence="3" id="KW-0732">Signal</keyword>
<feature type="compositionally biased region" description="Acidic residues" evidence="1">
    <location>
        <begin position="83"/>
        <end position="92"/>
    </location>
</feature>
<keyword evidence="5" id="KW-1185">Reference proteome</keyword>
<name>A0A8R1YDZ2_PRIPA</name>
<dbReference type="AlphaFoldDB" id="A0A8R1YDZ2"/>
<proteinExistence type="predicted"/>
<gene>
    <name evidence="4" type="primary">WBGene00103617</name>
</gene>
<evidence type="ECO:0000256" key="1">
    <source>
        <dbReference type="SAM" id="MobiDB-lite"/>
    </source>
</evidence>
<feature type="compositionally biased region" description="Polar residues" evidence="1">
    <location>
        <begin position="358"/>
        <end position="367"/>
    </location>
</feature>
<dbReference type="EnsemblMetazoa" id="PPA14063.1">
    <property type="protein sequence ID" value="PPA14063.1"/>
    <property type="gene ID" value="WBGene00103617"/>
</dbReference>
<keyword evidence="2" id="KW-0472">Membrane</keyword>
<feature type="compositionally biased region" description="Basic and acidic residues" evidence="1">
    <location>
        <begin position="59"/>
        <end position="74"/>
    </location>
</feature>
<evidence type="ECO:0000313" key="5">
    <source>
        <dbReference type="Proteomes" id="UP000005239"/>
    </source>
</evidence>
<feature type="region of interest" description="Disordered" evidence="1">
    <location>
        <begin position="20"/>
        <end position="138"/>
    </location>
</feature>
<keyword evidence="2" id="KW-1133">Transmembrane helix</keyword>
<evidence type="ECO:0000256" key="3">
    <source>
        <dbReference type="SAM" id="SignalP"/>
    </source>
</evidence>
<evidence type="ECO:0000256" key="2">
    <source>
        <dbReference type="SAM" id="Phobius"/>
    </source>
</evidence>
<feature type="compositionally biased region" description="Basic and acidic residues" evidence="1">
    <location>
        <begin position="30"/>
        <end position="49"/>
    </location>
</feature>
<evidence type="ECO:0000313" key="4">
    <source>
        <dbReference type="EnsemblMetazoa" id="PPA14063.1"/>
    </source>
</evidence>
<accession>A0A8R1YDZ2</accession>
<feature type="compositionally biased region" description="Basic and acidic residues" evidence="1">
    <location>
        <begin position="126"/>
        <end position="138"/>
    </location>
</feature>
<reference evidence="5" key="1">
    <citation type="journal article" date="2008" name="Nat. Genet.">
        <title>The Pristionchus pacificus genome provides a unique perspective on nematode lifestyle and parasitism.</title>
        <authorList>
            <person name="Dieterich C."/>
            <person name="Clifton S.W."/>
            <person name="Schuster L.N."/>
            <person name="Chinwalla A."/>
            <person name="Delehaunty K."/>
            <person name="Dinkelacker I."/>
            <person name="Fulton L."/>
            <person name="Fulton R."/>
            <person name="Godfrey J."/>
            <person name="Minx P."/>
            <person name="Mitreva M."/>
            <person name="Roeseler W."/>
            <person name="Tian H."/>
            <person name="Witte H."/>
            <person name="Yang S.P."/>
            <person name="Wilson R.K."/>
            <person name="Sommer R.J."/>
        </authorList>
    </citation>
    <scope>NUCLEOTIDE SEQUENCE [LARGE SCALE GENOMIC DNA]</scope>
    <source>
        <strain evidence="5">PS312</strain>
    </source>
</reference>
<dbReference type="Proteomes" id="UP000005239">
    <property type="component" value="Unassembled WGS sequence"/>
</dbReference>